<dbReference type="OrthoDB" id="4190898at2759"/>
<organism evidence="2 3">
    <name type="scientific">Blastomyces silverae</name>
    <dbReference type="NCBI Taxonomy" id="2060906"/>
    <lineage>
        <taxon>Eukaryota</taxon>
        <taxon>Fungi</taxon>
        <taxon>Dikarya</taxon>
        <taxon>Ascomycota</taxon>
        <taxon>Pezizomycotina</taxon>
        <taxon>Eurotiomycetes</taxon>
        <taxon>Eurotiomycetidae</taxon>
        <taxon>Onygenales</taxon>
        <taxon>Ajellomycetaceae</taxon>
        <taxon>Blastomyces</taxon>
    </lineage>
</organism>
<dbReference type="EMBL" id="LDEV01000451">
    <property type="protein sequence ID" value="KLJ13229.1"/>
    <property type="molecule type" value="Genomic_DNA"/>
</dbReference>
<name>A0A0H1BNV0_9EURO</name>
<keyword evidence="3" id="KW-1185">Reference proteome</keyword>
<evidence type="ECO:0000256" key="1">
    <source>
        <dbReference type="SAM" id="MobiDB-lite"/>
    </source>
</evidence>
<dbReference type="AlphaFoldDB" id="A0A0H1BNV0"/>
<dbReference type="Proteomes" id="UP000053573">
    <property type="component" value="Unassembled WGS sequence"/>
</dbReference>
<feature type="non-terminal residue" evidence="2">
    <location>
        <position position="55"/>
    </location>
</feature>
<comment type="caution">
    <text evidence="2">The sequence shown here is derived from an EMBL/GenBank/DDBJ whole genome shotgun (WGS) entry which is preliminary data.</text>
</comment>
<accession>A0A0H1BNV0</accession>
<evidence type="ECO:0000313" key="2">
    <source>
        <dbReference type="EMBL" id="KLJ13229.1"/>
    </source>
</evidence>
<gene>
    <name evidence="2" type="ORF">EMPG_11826</name>
</gene>
<protein>
    <submittedName>
        <fullName evidence="2">Uncharacterized protein</fullName>
    </submittedName>
</protein>
<evidence type="ECO:0000313" key="3">
    <source>
        <dbReference type="Proteomes" id="UP000053573"/>
    </source>
</evidence>
<reference evidence="3" key="1">
    <citation type="journal article" date="2015" name="PLoS Genet.">
        <title>The dynamic genome and transcriptome of the human fungal pathogen Blastomyces and close relative Emmonsia.</title>
        <authorList>
            <person name="Munoz J.F."/>
            <person name="Gauthier G.M."/>
            <person name="Desjardins C.A."/>
            <person name="Gallo J.E."/>
            <person name="Holder J."/>
            <person name="Sullivan T.D."/>
            <person name="Marty A.J."/>
            <person name="Carmen J.C."/>
            <person name="Chen Z."/>
            <person name="Ding L."/>
            <person name="Gujja S."/>
            <person name="Magrini V."/>
            <person name="Misas E."/>
            <person name="Mitreva M."/>
            <person name="Priest M."/>
            <person name="Saif S."/>
            <person name="Whiston E.A."/>
            <person name="Young S."/>
            <person name="Zeng Q."/>
            <person name="Goldman W.E."/>
            <person name="Mardis E.R."/>
            <person name="Taylor J.W."/>
            <person name="McEwen J.G."/>
            <person name="Clay O.K."/>
            <person name="Klein B.S."/>
            <person name="Cuomo C.A."/>
        </authorList>
    </citation>
    <scope>NUCLEOTIDE SEQUENCE [LARGE SCALE GENOMIC DNA]</scope>
    <source>
        <strain evidence="3">UAMH 139</strain>
    </source>
</reference>
<proteinExistence type="predicted"/>
<feature type="region of interest" description="Disordered" evidence="1">
    <location>
        <begin position="1"/>
        <end position="20"/>
    </location>
</feature>
<sequence length="55" mass="6299">MTERERQKRKKSFSTADTVTADTEDIVERVKLSRLTNTAEFNLIFLIIIKAAVIS</sequence>